<organism evidence="1 2">
    <name type="scientific">Artomyces pyxidatus</name>
    <dbReference type="NCBI Taxonomy" id="48021"/>
    <lineage>
        <taxon>Eukaryota</taxon>
        <taxon>Fungi</taxon>
        <taxon>Dikarya</taxon>
        <taxon>Basidiomycota</taxon>
        <taxon>Agaricomycotina</taxon>
        <taxon>Agaricomycetes</taxon>
        <taxon>Russulales</taxon>
        <taxon>Auriscalpiaceae</taxon>
        <taxon>Artomyces</taxon>
    </lineage>
</organism>
<gene>
    <name evidence="1" type="ORF">BV25DRAFT_1910635</name>
</gene>
<accession>A0ACB8TKH4</accession>
<sequence length="338" mass="36747">MTTLFPLPSPALPEFKSLLVKGPYHASAPLHLCLTHVANRPGTKAVFLSPLRDQFLAALRGFNDDWLSECGGFGAVSDILSKVDAFYPPTPLHLSLILSMLRVPNPEDDPSVNVKAVLDRPPSLIVLHEMSLYFLDDNASSAHTLSSYLTLVAHASSVANILSAQTPDSPISLVLMDSAVDSLKLPVLKRPTHLVAVEPDVESSESSYRVAHVARRYFEWVGAFDNLEVEEDPPQTASSPVKIPKFAHRLSLYETLATVLAPGSAFNPVFLAIVDGVLALLAITFIALAYLSGGNLHILALLCIELCLWASIKWFVNELQHSSSPPAESHPFEKKKTS</sequence>
<proteinExistence type="predicted"/>
<name>A0ACB8TKH4_9AGAM</name>
<dbReference type="Proteomes" id="UP000814140">
    <property type="component" value="Unassembled WGS sequence"/>
</dbReference>
<comment type="caution">
    <text evidence="1">The sequence shown here is derived from an EMBL/GenBank/DDBJ whole genome shotgun (WGS) entry which is preliminary data.</text>
</comment>
<dbReference type="EMBL" id="MU277187">
    <property type="protein sequence ID" value="KAI0068900.1"/>
    <property type="molecule type" value="Genomic_DNA"/>
</dbReference>
<protein>
    <submittedName>
        <fullName evidence="1">Uncharacterized protein</fullName>
    </submittedName>
</protein>
<reference evidence="1" key="2">
    <citation type="journal article" date="2022" name="New Phytol.">
        <title>Evolutionary transition to the ectomycorrhizal habit in the genomes of a hyperdiverse lineage of mushroom-forming fungi.</title>
        <authorList>
            <person name="Looney B."/>
            <person name="Miyauchi S."/>
            <person name="Morin E."/>
            <person name="Drula E."/>
            <person name="Courty P.E."/>
            <person name="Kohler A."/>
            <person name="Kuo A."/>
            <person name="LaButti K."/>
            <person name="Pangilinan J."/>
            <person name="Lipzen A."/>
            <person name="Riley R."/>
            <person name="Andreopoulos W."/>
            <person name="He G."/>
            <person name="Johnson J."/>
            <person name="Nolan M."/>
            <person name="Tritt A."/>
            <person name="Barry K.W."/>
            <person name="Grigoriev I.V."/>
            <person name="Nagy L.G."/>
            <person name="Hibbett D."/>
            <person name="Henrissat B."/>
            <person name="Matheny P.B."/>
            <person name="Labbe J."/>
            <person name="Martin F.M."/>
        </authorList>
    </citation>
    <scope>NUCLEOTIDE SEQUENCE</scope>
    <source>
        <strain evidence="1">HHB10654</strain>
    </source>
</reference>
<reference evidence="1" key="1">
    <citation type="submission" date="2021-03" db="EMBL/GenBank/DDBJ databases">
        <authorList>
            <consortium name="DOE Joint Genome Institute"/>
            <person name="Ahrendt S."/>
            <person name="Looney B.P."/>
            <person name="Miyauchi S."/>
            <person name="Morin E."/>
            <person name="Drula E."/>
            <person name="Courty P.E."/>
            <person name="Chicoki N."/>
            <person name="Fauchery L."/>
            <person name="Kohler A."/>
            <person name="Kuo A."/>
            <person name="Labutti K."/>
            <person name="Pangilinan J."/>
            <person name="Lipzen A."/>
            <person name="Riley R."/>
            <person name="Andreopoulos W."/>
            <person name="He G."/>
            <person name="Johnson J."/>
            <person name="Barry K.W."/>
            <person name="Grigoriev I.V."/>
            <person name="Nagy L."/>
            <person name="Hibbett D."/>
            <person name="Henrissat B."/>
            <person name="Matheny P.B."/>
            <person name="Labbe J."/>
            <person name="Martin F."/>
        </authorList>
    </citation>
    <scope>NUCLEOTIDE SEQUENCE</scope>
    <source>
        <strain evidence="1">HHB10654</strain>
    </source>
</reference>
<evidence type="ECO:0000313" key="1">
    <source>
        <dbReference type="EMBL" id="KAI0068900.1"/>
    </source>
</evidence>
<keyword evidence="2" id="KW-1185">Reference proteome</keyword>
<evidence type="ECO:0000313" key="2">
    <source>
        <dbReference type="Proteomes" id="UP000814140"/>
    </source>
</evidence>